<feature type="compositionally biased region" description="Low complexity" evidence="10">
    <location>
        <begin position="157"/>
        <end position="171"/>
    </location>
</feature>
<feature type="compositionally biased region" description="Pro residues" evidence="10">
    <location>
        <begin position="256"/>
        <end position="277"/>
    </location>
</feature>
<dbReference type="VEuPathDB" id="FungiDB:H257_06827"/>
<keyword evidence="7" id="KW-0472">Membrane</keyword>
<gene>
    <name evidence="12" type="ORF">B5M09_009424</name>
</gene>
<dbReference type="InterPro" id="IPR016635">
    <property type="entry name" value="AP_complex_ssu"/>
</dbReference>
<evidence type="ECO:0000256" key="9">
    <source>
        <dbReference type="SAM" id="Coils"/>
    </source>
</evidence>
<dbReference type="Gene3D" id="3.30.450.60">
    <property type="match status" value="1"/>
</dbReference>
<evidence type="ECO:0000313" key="13">
    <source>
        <dbReference type="Proteomes" id="UP000284702"/>
    </source>
</evidence>
<dbReference type="CDD" id="cd14834">
    <property type="entry name" value="AP3_sigma"/>
    <property type="match status" value="1"/>
</dbReference>
<feature type="compositionally biased region" description="Basic residues" evidence="10">
    <location>
        <begin position="172"/>
        <end position="187"/>
    </location>
</feature>
<keyword evidence="13" id="KW-1185">Reference proteome</keyword>
<reference evidence="12" key="1">
    <citation type="submission" date="2018-07" db="EMBL/GenBank/DDBJ databases">
        <title>Annotation of Aphanomyces astaci genome assembly.</title>
        <authorList>
            <person name="Studholme D.J."/>
        </authorList>
    </citation>
    <scope>NUCLEOTIDE SEQUENCE [LARGE SCALE GENOMIC DNA]</scope>
    <source>
        <strain evidence="12">Pc</strain>
    </source>
</reference>
<proteinExistence type="inferred from homology"/>
<dbReference type="GO" id="GO:0006886">
    <property type="term" value="P:intracellular protein transport"/>
    <property type="evidence" value="ECO:0007669"/>
    <property type="project" value="InterPro"/>
</dbReference>
<protein>
    <recommendedName>
        <fullName evidence="11">AP complex mu/sigma subunit domain-containing protein</fullName>
    </recommendedName>
</protein>
<evidence type="ECO:0000256" key="3">
    <source>
        <dbReference type="ARBA" id="ARBA00006972"/>
    </source>
</evidence>
<evidence type="ECO:0000256" key="2">
    <source>
        <dbReference type="ARBA" id="ARBA00004555"/>
    </source>
</evidence>
<evidence type="ECO:0000256" key="1">
    <source>
        <dbReference type="ARBA" id="ARBA00004180"/>
    </source>
</evidence>
<feature type="coiled-coil region" evidence="9">
    <location>
        <begin position="923"/>
        <end position="954"/>
    </location>
</feature>
<keyword evidence="9" id="KW-0175">Coiled coil</keyword>
<comment type="subcellular location">
    <subcellularLocation>
        <location evidence="1">Cytoplasmic vesicle membrane</location>
        <topology evidence="1">Peripheral membrane protein</topology>
        <orientation evidence="1">Cytoplasmic side</orientation>
    </subcellularLocation>
    <subcellularLocation>
        <location evidence="2">Golgi apparatus</location>
    </subcellularLocation>
</comment>
<feature type="non-terminal residue" evidence="12">
    <location>
        <position position="1"/>
    </location>
</feature>
<sequence length="1121" mass="124894">RGIALVSKRLRLRRNVLPSILAMASKAFNQVELRWRRKRVDQAPSFLFPESGTHVSDRDKVGLGELGRGHCAAEGKVDGRTGVLPGVMGRTEEGVYTIYIGTAMASSSVGSLIPLGQKPDKSSKKDDLTGGLISIGGKPKAAADDTLDDFDLDDLLNDTPKPSSKAPSSSPKKSRKSKDKARKKKKDKGNDLDDSTSPIKPSKSSFAFDDNEHDQASSRPAKPKTSMKNLDDEFAKALGFDESEFRSSATLDSPDKTPPSPVFQAPPPVPAPSPPLPADKGAISASFFDDIPDNQANMHSPSQSLVDSRPRGGRGGRRSSSNDQDTLDPFGAKETLKPTDPFAKPSVTPRHDPFGATTSATKQQDSTRPINQVESASDQSNEKTRLNLSVNPTSETDQVRSFPWMKPQDTATSAVVPSFPWMQAKRDHVADVVSPKFEDPPVKQTETKSDLPAFPWLKKKPAEVAISTTQLEAKIEPPSPIKTIDDMPAFPWTKNTPEAPDIPGQPPSSSLVVAEQLPPPVLAISKPDSPVRATLEIIPPDRSNDPSNAMTPPRHKDPSPRRPSPSPPKLSTSDLDIPPSLDLRNSPEKVLAIWTLSLLDSLLRNRATRLRNERVRRLAQPAALRVQTLELGPLQALVAELQLENAALRGQVSTAQASLAASQRELVQEKSMHAQSVERFQRVQHDREQEALLQQRWQADEQRHAEKDALERLLTQVRAAVSGLKVLQENVVGSKSESEMRIWGENETRARVLVDMEGTCKAFMHRSQEECHRLQALLNAMEGTMRTLRGDHMEEKERLRSEQSRLDELAGHFQAQTTLLQERTDTNTRVVTQTLSAYIQDIRVAEARLHTRREQLLDEERQLHFARAAFAAQQEEALRDQRVAQEKLHMEQKRVEDKLHRVRHETNAFETLVHAHADEMNALAAYQVQLEHEKERLQNAATRVEHMAQQVREASEHSAAMEAQAKPDAEQQAVIRDIYTQVSKRSDTLCNFLEGTVRYWGDGIKLIYRHYATLYFVFAVDKQESDLGILDIIHGTNNHMRLIQGTHVWLVFVETLDKCFENVCELDFIFHSDKVHYVLDEIVMGGMVLESNINEILTAVNEMNRLDSNSTKRSLPGMGKK</sequence>
<evidence type="ECO:0000256" key="10">
    <source>
        <dbReference type="SAM" id="MobiDB-lite"/>
    </source>
</evidence>
<dbReference type="EMBL" id="MZMZ02006143">
    <property type="protein sequence ID" value="RQM10482.1"/>
    <property type="molecule type" value="Genomic_DNA"/>
</dbReference>
<organism evidence="12 13">
    <name type="scientific">Aphanomyces astaci</name>
    <name type="common">Crayfish plague agent</name>
    <dbReference type="NCBI Taxonomy" id="112090"/>
    <lineage>
        <taxon>Eukaryota</taxon>
        <taxon>Sar</taxon>
        <taxon>Stramenopiles</taxon>
        <taxon>Oomycota</taxon>
        <taxon>Saprolegniomycetes</taxon>
        <taxon>Saprolegniales</taxon>
        <taxon>Verrucalvaceae</taxon>
        <taxon>Aphanomyces</taxon>
    </lineage>
</organism>
<dbReference type="Pfam" id="PF01217">
    <property type="entry name" value="Clat_adaptor_s"/>
    <property type="match status" value="1"/>
</dbReference>
<comment type="similarity">
    <text evidence="3">Belongs to the adaptor complexes small subunit family.</text>
</comment>
<dbReference type="AlphaFoldDB" id="A0A3R7XPP2"/>
<name>A0A3R7XPP2_APHAT</name>
<dbReference type="SUPFAM" id="SSF64356">
    <property type="entry name" value="SNARE-like"/>
    <property type="match status" value="1"/>
</dbReference>
<dbReference type="InterPro" id="IPR000804">
    <property type="entry name" value="Clathrin_sm-chain_CS"/>
</dbReference>
<evidence type="ECO:0000256" key="7">
    <source>
        <dbReference type="ARBA" id="ARBA00023136"/>
    </source>
</evidence>
<comment type="caution">
    <text evidence="12">The sequence shown here is derived from an EMBL/GenBank/DDBJ whole genome shotgun (WGS) entry which is preliminary data.</text>
</comment>
<evidence type="ECO:0000259" key="11">
    <source>
        <dbReference type="Pfam" id="PF01217"/>
    </source>
</evidence>
<evidence type="ECO:0000256" key="6">
    <source>
        <dbReference type="ARBA" id="ARBA00023034"/>
    </source>
</evidence>
<keyword evidence="8" id="KW-0968">Cytoplasmic vesicle</keyword>
<keyword evidence="4" id="KW-0813">Transport</keyword>
<dbReference type="Proteomes" id="UP000284702">
    <property type="component" value="Unassembled WGS sequence"/>
</dbReference>
<feature type="domain" description="AP complex mu/sigma subunit" evidence="11">
    <location>
        <begin position="967"/>
        <end position="1106"/>
    </location>
</feature>
<feature type="compositionally biased region" description="Polar residues" evidence="10">
    <location>
        <begin position="356"/>
        <end position="379"/>
    </location>
</feature>
<feature type="compositionally biased region" description="Polar residues" evidence="10">
    <location>
        <begin position="195"/>
        <end position="205"/>
    </location>
</feature>
<dbReference type="GO" id="GO:0005794">
    <property type="term" value="C:Golgi apparatus"/>
    <property type="evidence" value="ECO:0007669"/>
    <property type="project" value="UniProtKB-SubCell"/>
</dbReference>
<dbReference type="InterPro" id="IPR022775">
    <property type="entry name" value="AP_mu_sigma_su"/>
</dbReference>
<dbReference type="PROSITE" id="PS00989">
    <property type="entry name" value="CLAT_ADAPTOR_S"/>
    <property type="match status" value="1"/>
</dbReference>
<dbReference type="InterPro" id="IPR011012">
    <property type="entry name" value="Longin-like_dom_sf"/>
</dbReference>
<dbReference type="GO" id="GO:0030123">
    <property type="term" value="C:AP-3 adaptor complex"/>
    <property type="evidence" value="ECO:0007669"/>
    <property type="project" value="InterPro"/>
</dbReference>
<evidence type="ECO:0000256" key="5">
    <source>
        <dbReference type="ARBA" id="ARBA00022927"/>
    </source>
</evidence>
<feature type="compositionally biased region" description="Polar residues" evidence="10">
    <location>
        <begin position="294"/>
        <end position="306"/>
    </location>
</feature>
<dbReference type="PANTHER" id="PTHR11753">
    <property type="entry name" value="ADAPTOR COMPLEXES SMALL SUBUNIT FAMILY"/>
    <property type="match status" value="1"/>
</dbReference>
<dbReference type="InterPro" id="IPR027155">
    <property type="entry name" value="APS3"/>
</dbReference>
<accession>A0A3R7XPP2</accession>
<evidence type="ECO:0000313" key="12">
    <source>
        <dbReference type="EMBL" id="RQM10482.1"/>
    </source>
</evidence>
<evidence type="ECO:0000256" key="8">
    <source>
        <dbReference type="ARBA" id="ARBA00023329"/>
    </source>
</evidence>
<dbReference type="GO" id="GO:0030659">
    <property type="term" value="C:cytoplasmic vesicle membrane"/>
    <property type="evidence" value="ECO:0007669"/>
    <property type="project" value="UniProtKB-SubCell"/>
</dbReference>
<keyword evidence="6" id="KW-0333">Golgi apparatus</keyword>
<feature type="region of interest" description="Disordered" evidence="10">
    <location>
        <begin position="536"/>
        <end position="582"/>
    </location>
</feature>
<keyword evidence="5" id="KW-0653">Protein transport</keyword>
<feature type="region of interest" description="Disordered" evidence="10">
    <location>
        <begin position="469"/>
        <end position="512"/>
    </location>
</feature>
<dbReference type="GO" id="GO:0006896">
    <property type="term" value="P:Golgi to vacuole transport"/>
    <property type="evidence" value="ECO:0007669"/>
    <property type="project" value="InterPro"/>
</dbReference>
<feature type="compositionally biased region" description="Polar residues" evidence="10">
    <location>
        <begin position="386"/>
        <end position="396"/>
    </location>
</feature>
<evidence type="ECO:0000256" key="4">
    <source>
        <dbReference type="ARBA" id="ARBA00022448"/>
    </source>
</evidence>
<feature type="region of interest" description="Disordered" evidence="10">
    <location>
        <begin position="153"/>
        <end position="405"/>
    </location>
</feature>